<dbReference type="InterPro" id="IPR001173">
    <property type="entry name" value="Glyco_trans_2-like"/>
</dbReference>
<evidence type="ECO:0000313" key="3">
    <source>
        <dbReference type="Proteomes" id="UP000196355"/>
    </source>
</evidence>
<name>A0A202C390_9FLAO</name>
<protein>
    <submittedName>
        <fullName evidence="2">Capsular biosynthesis protein CpsI</fullName>
    </submittedName>
</protein>
<dbReference type="SUPFAM" id="SSF53448">
    <property type="entry name" value="Nucleotide-diphospho-sugar transferases"/>
    <property type="match status" value="1"/>
</dbReference>
<organism evidence="2 3">
    <name type="scientific">Chryseobacterium mucoviscidosis</name>
    <dbReference type="NCBI Taxonomy" id="1945581"/>
    <lineage>
        <taxon>Bacteria</taxon>
        <taxon>Pseudomonadati</taxon>
        <taxon>Bacteroidota</taxon>
        <taxon>Flavobacteriia</taxon>
        <taxon>Flavobacteriales</taxon>
        <taxon>Weeksellaceae</taxon>
        <taxon>Chryseobacterium group</taxon>
        <taxon>Chryseobacterium</taxon>
    </lineage>
</organism>
<dbReference type="GO" id="GO:0016758">
    <property type="term" value="F:hexosyltransferase activity"/>
    <property type="evidence" value="ECO:0007669"/>
    <property type="project" value="UniProtKB-ARBA"/>
</dbReference>
<reference evidence="3" key="1">
    <citation type="submission" date="2017-02" db="EMBL/GenBank/DDBJ databases">
        <authorList>
            <person name="Tetz G."/>
            <person name="Tetz V."/>
        </authorList>
    </citation>
    <scope>NUCLEOTIDE SEQUENCE [LARGE SCALE GENOMIC DNA]</scope>
    <source>
        <strain evidence="3">VT16-26</strain>
    </source>
</reference>
<comment type="caution">
    <text evidence="2">The sequence shown here is derived from an EMBL/GenBank/DDBJ whole genome shotgun (WGS) entry which is preliminary data.</text>
</comment>
<keyword evidence="3" id="KW-1185">Reference proteome</keyword>
<dbReference type="Pfam" id="PF00535">
    <property type="entry name" value="Glycos_transf_2"/>
    <property type="match status" value="1"/>
</dbReference>
<gene>
    <name evidence="2" type="ORF">B0E34_08730</name>
</gene>
<accession>A0A202C390</accession>
<dbReference type="PANTHER" id="PTHR22916:SF3">
    <property type="entry name" value="UDP-GLCNAC:BETAGAL BETA-1,3-N-ACETYLGLUCOSAMINYLTRANSFERASE-LIKE PROTEIN 1"/>
    <property type="match status" value="1"/>
</dbReference>
<feature type="domain" description="Glycosyltransferase 2-like" evidence="1">
    <location>
        <begin position="6"/>
        <end position="135"/>
    </location>
</feature>
<evidence type="ECO:0000313" key="2">
    <source>
        <dbReference type="EMBL" id="OVE58249.1"/>
    </source>
</evidence>
<proteinExistence type="predicted"/>
<evidence type="ECO:0000259" key="1">
    <source>
        <dbReference type="Pfam" id="PF00535"/>
    </source>
</evidence>
<dbReference type="EMBL" id="MVAG01000108">
    <property type="protein sequence ID" value="OVE58249.1"/>
    <property type="molecule type" value="Genomic_DNA"/>
</dbReference>
<dbReference type="CDD" id="cd00761">
    <property type="entry name" value="Glyco_tranf_GTA_type"/>
    <property type="match status" value="1"/>
</dbReference>
<dbReference type="AlphaFoldDB" id="A0A202C390"/>
<dbReference type="PANTHER" id="PTHR22916">
    <property type="entry name" value="GLYCOSYLTRANSFERASE"/>
    <property type="match status" value="1"/>
</dbReference>
<dbReference type="InterPro" id="IPR029044">
    <property type="entry name" value="Nucleotide-diphossugar_trans"/>
</dbReference>
<dbReference type="RefSeq" id="WP_087708744.1">
    <property type="nucleotide sequence ID" value="NZ_MVAG01000108.1"/>
</dbReference>
<dbReference type="Proteomes" id="UP000196355">
    <property type="component" value="Unassembled WGS sequence"/>
</dbReference>
<dbReference type="Gene3D" id="3.90.550.10">
    <property type="entry name" value="Spore Coat Polysaccharide Biosynthesis Protein SpsA, Chain A"/>
    <property type="match status" value="1"/>
</dbReference>
<sequence length="317" mass="36418">MNLNISVIIPVYNASGFLRKSVESALQFNEVKEIILAEDCSTDNSLEICKKLASEDSRIKLFRHHDEGNYGAGATRNLGIEKSTGDFIAFLDADDYYLPNRFDAEKEIFKDPKIDGVFGAIGVEYLTEKGKQEFQQKFKESNLTTVNYPAEGREVFRGLLGLTSKTFGSFFHLNALTVRKSALDKVHLRFNVNLRVHQDSDFNLKLAYLCYLKSGIIDQAIAIRGIHDDNRITKIKPYSSKFYKNSLLYNESVYLWSKANSLEKEYTKKIALDYFSFKIANQKGLKKWLSFLVTALQYPEFLKTRYRFHALNNPNDE</sequence>